<gene>
    <name evidence="4" type="ORF">BCR43DRAFT_564470</name>
</gene>
<keyword evidence="3" id="KW-1133">Transmembrane helix</keyword>
<dbReference type="PANTHER" id="PTHR31495:SF0">
    <property type="entry name" value="BINDING PROTEIN CALEOSIN, PUTATIVE (AFU_ORTHOLOGUE AFUA_5G13750)-RELATED"/>
    <property type="match status" value="1"/>
</dbReference>
<feature type="transmembrane region" description="Helical" evidence="3">
    <location>
        <begin position="87"/>
        <end position="108"/>
    </location>
</feature>
<dbReference type="Proteomes" id="UP000242180">
    <property type="component" value="Unassembled WGS sequence"/>
</dbReference>
<feature type="region of interest" description="Disordered" evidence="2">
    <location>
        <begin position="1486"/>
        <end position="1506"/>
    </location>
</feature>
<protein>
    <submittedName>
        <fullName evidence="4">Caleosin related protein-domain-containing protein</fullName>
    </submittedName>
</protein>
<dbReference type="GO" id="GO:0004497">
    <property type="term" value="F:monooxygenase activity"/>
    <property type="evidence" value="ECO:0007669"/>
    <property type="project" value="TreeGrafter"/>
</dbReference>
<evidence type="ECO:0000256" key="3">
    <source>
        <dbReference type="SAM" id="Phobius"/>
    </source>
</evidence>
<evidence type="ECO:0000313" key="5">
    <source>
        <dbReference type="Proteomes" id="UP000242180"/>
    </source>
</evidence>
<name>A0A1X2HAC3_SYNRA</name>
<evidence type="ECO:0000256" key="2">
    <source>
        <dbReference type="SAM" id="MobiDB-lite"/>
    </source>
</evidence>
<keyword evidence="5" id="KW-1185">Reference proteome</keyword>
<keyword evidence="3" id="KW-0472">Membrane</keyword>
<evidence type="ECO:0000256" key="1">
    <source>
        <dbReference type="ARBA" id="ARBA00006765"/>
    </source>
</evidence>
<dbReference type="PANTHER" id="PTHR31495">
    <property type="entry name" value="PEROXYGENASE 3-RELATED"/>
    <property type="match status" value="1"/>
</dbReference>
<dbReference type="InterPro" id="IPR007736">
    <property type="entry name" value="Caleosin-related"/>
</dbReference>
<comment type="similarity">
    <text evidence="1">Belongs to the caleosin family.</text>
</comment>
<dbReference type="InParanoid" id="A0A1X2HAC3"/>
<dbReference type="GO" id="GO:0005509">
    <property type="term" value="F:calcium ion binding"/>
    <property type="evidence" value="ECO:0007669"/>
    <property type="project" value="TreeGrafter"/>
</dbReference>
<dbReference type="Pfam" id="PF05042">
    <property type="entry name" value="Caleosin"/>
    <property type="match status" value="1"/>
</dbReference>
<proteinExistence type="inferred from homology"/>
<keyword evidence="3" id="KW-0812">Transmembrane</keyword>
<comment type="caution">
    <text evidence="4">The sequence shown here is derived from an EMBL/GenBank/DDBJ whole genome shotgun (WGS) entry which is preliminary data.</text>
</comment>
<sequence>MINEKHTFRWSHRLLFCPLFPTPQTSRLIHLTTFMPSSGTLSRTTIPESAIVSQDAGFVVRKHAKFWDRENKGYITPYDAAIGFMNLGHGVAFSFAVGTFLTVLFSYATNDTWFPDLRGRVQVRNLRRLKQNSSLHDKDGHLDEERFDRAFDRYATRDLNRNTITVHELFRMNNADGQMFTFSVFNALLVWSTIYFMVGHRGVLDRDDVRAAYDGTLFHELRDHNKRITASYNSRKPLHMAGVKPLSSSSYVSKFVVSAAETIVLPFIPAPITRRLSALFPDALEPASRQLQFNRVATPQTARSMSVARRHKTMPLHEGDASLWNTSVRSLRRTAFGEEEPVYALTGVAGYRPPSPEYSDDTHEGTGSEGDGMITLTGVAKTGQTMRDRMSSPALPVVQPPSRDKKQNNNPDTPRSLSGTYLTGITLDSSSLRPEMPSFPGVKTPPTQAGSAPHPDDLVIALTELANDRNGVHIRAARDEQESVYDGIPVTRSGPRHDISDRGMPIGVKTPPAQKNKRHYVFEPVAGLAGVQAHNLERDSMPWGVKTPIMAEQKAEYVFEPVTALAGLRSSGSESENAFTFGVRSPTVKSERKDYKLEPMTTLTGLRRSADELDEPAFGVQPPTIRKTERKQYTFEPMPTLTGLRRSADELDTPALGIPGPIAKTEHNTHAFALSGLRDSGDSDIPLGVKSPVNRGKPKEVYIFEAPVLSGIMPFNDDEAPPRVKTPEHIKAKNPYNYEAPILSAILPLDENDMPSGVKTPKHIKVKEMYSYEPPVLAAVKPLDENDMPSGVKTPTVTDGPKEYVFDSDLSLSCLHPLSEDDMASGVKTPSLPDGPKEYIFETDLSLSCLKPLDLNDIPSGVKEPKRTKSKKKYTYEAPELSGILPLNEREMSSGVKTPKHTKPKEKYIYEAPLLSGIVPLQHEEEIPSGVKTPINILPKEEYIFETLALSGLIPDYTLAVGVKTPPAFTREYVFEEDLSLSGLQPYDHADTASGVKTPKHTKPKEKYIYEPPSLSGILPLDEKDMPSGVKAPKRNKRKKKYVFEAPALSGIVPLHDDDEMPSGVKTPVLPHGPKEYVFDTDLSLSCLRPSSDEDEMLPGVKTPVEIKMKEEYIFEAPKLSGILPLHDDEEMPSGVKTPDIPDGPKEYVFEHDLSLSCLQPPNDDDEIPVGVRTPALVHEHRELVLEELGALTGVLQSDDDESVQTMDLHDDLLRLTGLRAGSLDEEVPPGVKTPAIQVEPKKYTFEKLGPLPGLLPLSKDADEPAGVKTPIGPDGPKQYVFETDLSLSCLQPLDLDDAPSGVKTPNNMTNKKKRSYKFEELGPLPGTVPLDEQTDMSSGVKTPANARQHKPVSFDSLVLALSGLAREDDGETPSGVKTPTGQKQDIQFDEHYFDGYPDMAGVLPSGEDVVYPSGVKTPDAPAEPTEPIDYNFSARRDLTCVQKGDVQDLPTGVKTPVQHVKKEPFAFDFDLALTGVNNEYEEQEMSVADSGSSNGDSPVSPKGHTMINKDAMLSKTRGFDEAWAIFADVGQKEE</sequence>
<organism evidence="4 5">
    <name type="scientific">Syncephalastrum racemosum</name>
    <name type="common">Filamentous fungus</name>
    <dbReference type="NCBI Taxonomy" id="13706"/>
    <lineage>
        <taxon>Eukaryota</taxon>
        <taxon>Fungi</taxon>
        <taxon>Fungi incertae sedis</taxon>
        <taxon>Mucoromycota</taxon>
        <taxon>Mucoromycotina</taxon>
        <taxon>Mucoromycetes</taxon>
        <taxon>Mucorales</taxon>
        <taxon>Syncephalastraceae</taxon>
        <taxon>Syncephalastrum</taxon>
    </lineage>
</organism>
<dbReference type="OrthoDB" id="640742at2759"/>
<feature type="compositionally biased region" description="Polar residues" evidence="2">
    <location>
        <begin position="408"/>
        <end position="432"/>
    </location>
</feature>
<feature type="region of interest" description="Disordered" evidence="2">
    <location>
        <begin position="487"/>
        <end position="512"/>
    </location>
</feature>
<feature type="region of interest" description="Disordered" evidence="2">
    <location>
        <begin position="348"/>
        <end position="452"/>
    </location>
</feature>
<accession>A0A1X2HAC3</accession>
<dbReference type="STRING" id="13706.A0A1X2HAC3"/>
<reference evidence="4 5" key="1">
    <citation type="submission" date="2016-07" db="EMBL/GenBank/DDBJ databases">
        <title>Pervasive Adenine N6-methylation of Active Genes in Fungi.</title>
        <authorList>
            <consortium name="DOE Joint Genome Institute"/>
            <person name="Mondo S.J."/>
            <person name="Dannebaum R.O."/>
            <person name="Kuo R.C."/>
            <person name="Labutti K."/>
            <person name="Haridas S."/>
            <person name="Kuo A."/>
            <person name="Salamov A."/>
            <person name="Ahrendt S.R."/>
            <person name="Lipzen A."/>
            <person name="Sullivan W."/>
            <person name="Andreopoulos W.B."/>
            <person name="Clum A."/>
            <person name="Lindquist E."/>
            <person name="Daum C."/>
            <person name="Ramamoorthy G.K."/>
            <person name="Gryganskyi A."/>
            <person name="Culley D."/>
            <person name="Magnuson J.K."/>
            <person name="James T.Y."/>
            <person name="O'Malley M.A."/>
            <person name="Stajich J.E."/>
            <person name="Spatafora J.W."/>
            <person name="Visel A."/>
            <person name="Grigoriev I.V."/>
        </authorList>
    </citation>
    <scope>NUCLEOTIDE SEQUENCE [LARGE SCALE GENOMIC DNA]</scope>
    <source>
        <strain evidence="4 5">NRRL 2496</strain>
    </source>
</reference>
<dbReference type="EMBL" id="MCGN01000006">
    <property type="protein sequence ID" value="ORY95621.1"/>
    <property type="molecule type" value="Genomic_DNA"/>
</dbReference>
<evidence type="ECO:0000313" key="4">
    <source>
        <dbReference type="EMBL" id="ORY95621.1"/>
    </source>
</evidence>